<dbReference type="EMBL" id="BQNB010008480">
    <property type="protein sequence ID" value="GJS49943.1"/>
    <property type="molecule type" value="Genomic_DNA"/>
</dbReference>
<sequence>MMLEYIENGPLVYLTIEEKAQIRNKKYAELTKQEKLQDDYDVQATNIVLQGLPPDVYSLINHFQTAKDCWANLVPNCPILSIAGTFTNSIATNLDGLELNQQSIGVIRKVLQFGRWNSCLSANGLNTELSGTYIYDCKMASQQPVVNASELSSQSYKAIVVYLKLFWLMLYVTGFTLKMRDASALVPIIHSTYGVGRVDLQRGLANSTMALCGANLSPWSLIYPTGRQNGVGVGCGLCVIISILGVDATRDVTPSVVRSRLFVQ</sequence>
<evidence type="ECO:0000313" key="2">
    <source>
        <dbReference type="Proteomes" id="UP001151760"/>
    </source>
</evidence>
<evidence type="ECO:0000313" key="1">
    <source>
        <dbReference type="EMBL" id="GJS49943.1"/>
    </source>
</evidence>
<comment type="caution">
    <text evidence="1">The sequence shown here is derived from an EMBL/GenBank/DDBJ whole genome shotgun (WGS) entry which is preliminary data.</text>
</comment>
<reference evidence="1" key="1">
    <citation type="journal article" date="2022" name="Int. J. Mol. Sci.">
        <title>Draft Genome of Tanacetum Coccineum: Genomic Comparison of Closely Related Tanacetum-Family Plants.</title>
        <authorList>
            <person name="Yamashiro T."/>
            <person name="Shiraishi A."/>
            <person name="Nakayama K."/>
            <person name="Satake H."/>
        </authorList>
    </citation>
    <scope>NUCLEOTIDE SEQUENCE</scope>
</reference>
<protein>
    <submittedName>
        <fullName evidence="1">Uncharacterized protein</fullName>
    </submittedName>
</protein>
<proteinExistence type="predicted"/>
<keyword evidence="2" id="KW-1185">Reference proteome</keyword>
<gene>
    <name evidence="1" type="ORF">Tco_0600064</name>
</gene>
<name>A0ABQ4WAU3_9ASTR</name>
<reference evidence="1" key="2">
    <citation type="submission" date="2022-01" db="EMBL/GenBank/DDBJ databases">
        <authorList>
            <person name="Yamashiro T."/>
            <person name="Shiraishi A."/>
            <person name="Satake H."/>
            <person name="Nakayama K."/>
        </authorList>
    </citation>
    <scope>NUCLEOTIDE SEQUENCE</scope>
</reference>
<dbReference type="Proteomes" id="UP001151760">
    <property type="component" value="Unassembled WGS sequence"/>
</dbReference>
<accession>A0ABQ4WAU3</accession>
<organism evidence="1 2">
    <name type="scientific">Tanacetum coccineum</name>
    <dbReference type="NCBI Taxonomy" id="301880"/>
    <lineage>
        <taxon>Eukaryota</taxon>
        <taxon>Viridiplantae</taxon>
        <taxon>Streptophyta</taxon>
        <taxon>Embryophyta</taxon>
        <taxon>Tracheophyta</taxon>
        <taxon>Spermatophyta</taxon>
        <taxon>Magnoliopsida</taxon>
        <taxon>eudicotyledons</taxon>
        <taxon>Gunneridae</taxon>
        <taxon>Pentapetalae</taxon>
        <taxon>asterids</taxon>
        <taxon>campanulids</taxon>
        <taxon>Asterales</taxon>
        <taxon>Asteraceae</taxon>
        <taxon>Asteroideae</taxon>
        <taxon>Anthemideae</taxon>
        <taxon>Anthemidinae</taxon>
        <taxon>Tanacetum</taxon>
    </lineage>
</organism>